<dbReference type="Gramene" id="QL05p071498:mrna">
    <property type="protein sequence ID" value="QL05p071498:mrna"/>
    <property type="gene ID" value="QL05p071498"/>
</dbReference>
<organism evidence="3 4">
    <name type="scientific">Quercus lobata</name>
    <name type="common">Valley oak</name>
    <dbReference type="NCBI Taxonomy" id="97700"/>
    <lineage>
        <taxon>Eukaryota</taxon>
        <taxon>Viridiplantae</taxon>
        <taxon>Streptophyta</taxon>
        <taxon>Embryophyta</taxon>
        <taxon>Tracheophyta</taxon>
        <taxon>Spermatophyta</taxon>
        <taxon>Magnoliopsida</taxon>
        <taxon>eudicotyledons</taxon>
        <taxon>Gunneridae</taxon>
        <taxon>Pentapetalae</taxon>
        <taxon>rosids</taxon>
        <taxon>fabids</taxon>
        <taxon>Fagales</taxon>
        <taxon>Fagaceae</taxon>
        <taxon>Quercus</taxon>
    </lineage>
</organism>
<dbReference type="AlphaFoldDB" id="A0A7N2LT33"/>
<proteinExistence type="predicted"/>
<keyword evidence="1" id="KW-0812">Transmembrane</keyword>
<reference evidence="3" key="2">
    <citation type="submission" date="2021-01" db="UniProtKB">
        <authorList>
            <consortium name="EnsemblPlants"/>
        </authorList>
    </citation>
    <scope>IDENTIFICATION</scope>
</reference>
<evidence type="ECO:0000313" key="4">
    <source>
        <dbReference type="Proteomes" id="UP000594261"/>
    </source>
</evidence>
<dbReference type="Proteomes" id="UP000594261">
    <property type="component" value="Chromosome 5"/>
</dbReference>
<reference evidence="3 4" key="1">
    <citation type="journal article" date="2016" name="G3 (Bethesda)">
        <title>First Draft Assembly and Annotation of the Genome of a California Endemic Oak Quercus lobata Nee (Fagaceae).</title>
        <authorList>
            <person name="Sork V.L."/>
            <person name="Fitz-Gibbon S.T."/>
            <person name="Puiu D."/>
            <person name="Crepeau M."/>
            <person name="Gugger P.F."/>
            <person name="Sherman R."/>
            <person name="Stevens K."/>
            <person name="Langley C.H."/>
            <person name="Pellegrini M."/>
            <person name="Salzberg S.L."/>
        </authorList>
    </citation>
    <scope>NUCLEOTIDE SEQUENCE [LARGE SCALE GENOMIC DNA]</scope>
    <source>
        <strain evidence="3 4">cv. SW786</strain>
    </source>
</reference>
<dbReference type="InParanoid" id="A0A7N2LT33"/>
<keyword evidence="4" id="KW-1185">Reference proteome</keyword>
<keyword evidence="1" id="KW-0472">Membrane</keyword>
<dbReference type="EMBL" id="LRBV02000005">
    <property type="status" value="NOT_ANNOTATED_CDS"/>
    <property type="molecule type" value="Genomic_DNA"/>
</dbReference>
<accession>A0A7N2LT33</accession>
<dbReference type="InterPro" id="IPR026961">
    <property type="entry name" value="PGG_dom"/>
</dbReference>
<sequence length="345" mass="38752">MLHVNSPITSKCTAERCSLVAVLIATVAFAAAYTIPRGSNGQTGALVLLNQPFFVVFTVADVLSISFALTSVVVYLGITASLFRFADFRHSLPIKLTYGLTLLFFSILIMMIAFAATVLLMIHNGQGWRKVILYAVSFIPVGLFALSYYPLYRSLSKTSRYLLKKSWQWDVMKSFFEENRAQLCSHMTVEEDTAFHIAAYSEGKEPLQHLVKLLPASSSLFEALNKKNKHDTAIWLLRKDKELAKEGKVNELGKKKEQNGLTCLHLLAKMPHVFRSYSEFSHMGKLKKFLYYCLPSHFEDDDVSDDGNEAQIPSSDQINTFFVFLHLLIFCGNGFGAESKQATLT</sequence>
<dbReference type="PANTHER" id="PTHR24177:SF314">
    <property type="entry name" value="PROTEIN ACCELERATED CELL DEATH 6-LIKE ISOFORM X1"/>
    <property type="match status" value="1"/>
</dbReference>
<feature type="transmembrane region" description="Helical" evidence="1">
    <location>
        <begin position="98"/>
        <end position="119"/>
    </location>
</feature>
<dbReference type="PANTHER" id="PTHR24177">
    <property type="entry name" value="CASKIN"/>
    <property type="match status" value="1"/>
</dbReference>
<evidence type="ECO:0000256" key="1">
    <source>
        <dbReference type="SAM" id="Phobius"/>
    </source>
</evidence>
<dbReference type="EnsemblPlants" id="QL05p071498:mrna">
    <property type="protein sequence ID" value="QL05p071498:mrna"/>
    <property type="gene ID" value="QL05p071498"/>
</dbReference>
<keyword evidence="1" id="KW-1133">Transmembrane helix</keyword>
<dbReference type="GO" id="GO:0016020">
    <property type="term" value="C:membrane"/>
    <property type="evidence" value="ECO:0007669"/>
    <property type="project" value="TreeGrafter"/>
</dbReference>
<evidence type="ECO:0000259" key="2">
    <source>
        <dbReference type="Pfam" id="PF13962"/>
    </source>
</evidence>
<evidence type="ECO:0000313" key="3">
    <source>
        <dbReference type="EnsemblPlants" id="QL05p071498:mrna"/>
    </source>
</evidence>
<feature type="transmembrane region" description="Helical" evidence="1">
    <location>
        <begin position="131"/>
        <end position="151"/>
    </location>
</feature>
<protein>
    <recommendedName>
        <fullName evidence="2">PGG domain-containing protein</fullName>
    </recommendedName>
</protein>
<name>A0A7N2LT33_QUELO</name>
<dbReference type="Pfam" id="PF13962">
    <property type="entry name" value="PGG"/>
    <property type="match status" value="1"/>
</dbReference>
<feature type="domain" description="PGG" evidence="2">
    <location>
        <begin position="13"/>
        <end position="119"/>
    </location>
</feature>
<feature type="transmembrane region" description="Helical" evidence="1">
    <location>
        <begin position="54"/>
        <end position="78"/>
    </location>
</feature>